<comment type="catalytic activity">
    <reaction evidence="10">
        <text>N-formyl-L-kynurenine + H2O = L-kynurenine + formate + H(+)</text>
        <dbReference type="Rhea" id="RHEA:13009"/>
        <dbReference type="ChEBI" id="CHEBI:15377"/>
        <dbReference type="ChEBI" id="CHEBI:15378"/>
        <dbReference type="ChEBI" id="CHEBI:15740"/>
        <dbReference type="ChEBI" id="CHEBI:57959"/>
        <dbReference type="ChEBI" id="CHEBI:58629"/>
        <dbReference type="EC" id="3.5.1.9"/>
    </reaction>
</comment>
<dbReference type="AlphaFoldDB" id="A0A0D8IC12"/>
<evidence type="ECO:0000256" key="4">
    <source>
        <dbReference type="ARBA" id="ARBA00012930"/>
    </source>
</evidence>
<reference evidence="12 13" key="1">
    <citation type="submission" date="2014-10" db="EMBL/GenBank/DDBJ databases">
        <title>Genome sequence of Clostridium aceticum DSM 1496.</title>
        <authorList>
            <person name="Poehlein A."/>
            <person name="Schiel-Bengelsdorf B."/>
            <person name="Gottschalk G."/>
            <person name="Duerre P."/>
            <person name="Daniel R."/>
        </authorList>
    </citation>
    <scope>NUCLEOTIDE SEQUENCE [LARGE SCALE GENOMIC DNA]</scope>
    <source>
        <strain evidence="12 13">DSM 1496</strain>
    </source>
</reference>
<evidence type="ECO:0000256" key="6">
    <source>
        <dbReference type="ARBA" id="ARBA00022723"/>
    </source>
</evidence>
<keyword evidence="9" id="KW-0823">Tryptophan catabolism</keyword>
<name>A0A0D8IC12_9CLOT</name>
<gene>
    <name evidence="12" type="primary">kynB2</name>
    <name evidence="12" type="ORF">CACET_c22310</name>
</gene>
<dbReference type="FunFam" id="3.50.30.50:FF:000001">
    <property type="entry name" value="Kynurenine formamidase"/>
    <property type="match status" value="1"/>
</dbReference>
<protein>
    <recommendedName>
        <fullName evidence="5">Kynurenine formamidase</fullName>
        <ecNumber evidence="4">3.5.1.9</ecNumber>
    </recommendedName>
</protein>
<evidence type="ECO:0000256" key="7">
    <source>
        <dbReference type="ARBA" id="ARBA00022801"/>
    </source>
</evidence>
<dbReference type="PANTHER" id="PTHR31118">
    <property type="entry name" value="CYCLASE-LIKE PROTEIN 2"/>
    <property type="match status" value="1"/>
</dbReference>
<dbReference type="KEGG" id="cace:CACET_c22310"/>
<evidence type="ECO:0000313" key="12">
    <source>
        <dbReference type="EMBL" id="AKL95677.1"/>
    </source>
</evidence>
<evidence type="ECO:0000256" key="2">
    <source>
        <dbReference type="ARBA" id="ARBA00002204"/>
    </source>
</evidence>
<evidence type="ECO:0000313" key="13">
    <source>
        <dbReference type="Proteomes" id="UP000035704"/>
    </source>
</evidence>
<dbReference type="InterPro" id="IPR037175">
    <property type="entry name" value="KFase_sf"/>
</dbReference>
<keyword evidence="13" id="KW-1185">Reference proteome</keyword>
<dbReference type="EMBL" id="CP009687">
    <property type="protein sequence ID" value="AKL95677.1"/>
    <property type="molecule type" value="Genomic_DNA"/>
</dbReference>
<comment type="pathway">
    <text evidence="11">Amino-acid degradation; L-tryptophan degradation via kynurenine pathway; L-kynurenine from L-tryptophan: step 2/2.</text>
</comment>
<evidence type="ECO:0000256" key="1">
    <source>
        <dbReference type="ARBA" id="ARBA00001947"/>
    </source>
</evidence>
<dbReference type="InterPro" id="IPR007325">
    <property type="entry name" value="KFase/CYL"/>
</dbReference>
<dbReference type="STRING" id="84022.CACET_c22310"/>
<dbReference type="PANTHER" id="PTHR31118:SF12">
    <property type="entry name" value="CYCLASE-LIKE PROTEIN 2"/>
    <property type="match status" value="1"/>
</dbReference>
<accession>A0A0D8IC12</accession>
<dbReference type="GO" id="GO:0019441">
    <property type="term" value="P:L-tryptophan catabolic process to kynurenine"/>
    <property type="evidence" value="ECO:0007669"/>
    <property type="project" value="InterPro"/>
</dbReference>
<evidence type="ECO:0000256" key="3">
    <source>
        <dbReference type="ARBA" id="ARBA00011738"/>
    </source>
</evidence>
<comment type="cofactor">
    <cofactor evidence="1">
        <name>Zn(2+)</name>
        <dbReference type="ChEBI" id="CHEBI:29105"/>
    </cofactor>
</comment>
<dbReference type="Gene3D" id="3.50.30.50">
    <property type="entry name" value="Putative cyclase"/>
    <property type="match status" value="1"/>
</dbReference>
<comment type="function">
    <text evidence="2">Catalyzes the hydrolysis of N-formyl-L-kynurenine to L-kynurenine, the second step in the kynurenine pathway of tryptophan degradation.</text>
</comment>
<proteinExistence type="predicted"/>
<keyword evidence="6" id="KW-0479">Metal-binding</keyword>
<evidence type="ECO:0000256" key="9">
    <source>
        <dbReference type="ARBA" id="ARBA00023079"/>
    </source>
</evidence>
<evidence type="ECO:0000256" key="5">
    <source>
        <dbReference type="ARBA" id="ARBA00014889"/>
    </source>
</evidence>
<dbReference type="EC" id="3.5.1.9" evidence="4"/>
<evidence type="ECO:0000256" key="11">
    <source>
        <dbReference type="ARBA" id="ARBA00060547"/>
    </source>
</evidence>
<dbReference type="Pfam" id="PF04199">
    <property type="entry name" value="Cyclase"/>
    <property type="match status" value="1"/>
</dbReference>
<sequence>MKIYDVSMEIYEDMMVYKNREENKPKITVKADHSNSRTYESAITIGMHTGTHIDAPLHMLKDGETMESYNVEHLVKKCKVLDLTYVEDKITRDVLEEKDIDKGDFILFKTKNSFTEEFDFQFIYLEKSGAEYLRDIGIVGVGTDSLGIERDQPQYETHRTLLGKNIMIIEGLRLKEIVEGEYTLVVLPLKIRNVEASPARVILIKE</sequence>
<dbReference type="PATRIC" id="fig|84022.5.peg.476"/>
<dbReference type="GO" id="GO:0004061">
    <property type="term" value="F:arylformamidase activity"/>
    <property type="evidence" value="ECO:0007669"/>
    <property type="project" value="UniProtKB-EC"/>
</dbReference>
<dbReference type="Proteomes" id="UP000035704">
    <property type="component" value="Chromosome"/>
</dbReference>
<evidence type="ECO:0000256" key="10">
    <source>
        <dbReference type="ARBA" id="ARBA00048496"/>
    </source>
</evidence>
<comment type="subunit">
    <text evidence="3">Homodimer.</text>
</comment>
<dbReference type="SUPFAM" id="SSF102198">
    <property type="entry name" value="Putative cyclase"/>
    <property type="match status" value="1"/>
</dbReference>
<keyword evidence="7 12" id="KW-0378">Hydrolase</keyword>
<evidence type="ECO:0000256" key="8">
    <source>
        <dbReference type="ARBA" id="ARBA00022833"/>
    </source>
</evidence>
<keyword evidence="8" id="KW-0862">Zinc</keyword>
<dbReference type="RefSeq" id="WP_044825019.1">
    <property type="nucleotide sequence ID" value="NZ_CP009687.1"/>
</dbReference>
<dbReference type="OrthoDB" id="9796085at2"/>
<dbReference type="GO" id="GO:0046872">
    <property type="term" value="F:metal ion binding"/>
    <property type="evidence" value="ECO:0007669"/>
    <property type="project" value="UniProtKB-KW"/>
</dbReference>
<organism evidence="12 13">
    <name type="scientific">Clostridium aceticum</name>
    <dbReference type="NCBI Taxonomy" id="84022"/>
    <lineage>
        <taxon>Bacteria</taxon>
        <taxon>Bacillati</taxon>
        <taxon>Bacillota</taxon>
        <taxon>Clostridia</taxon>
        <taxon>Eubacteriales</taxon>
        <taxon>Clostridiaceae</taxon>
        <taxon>Clostridium</taxon>
    </lineage>
</organism>